<evidence type="ECO:0000313" key="9">
    <source>
        <dbReference type="EMBL" id="OCB86544.1"/>
    </source>
</evidence>
<keyword evidence="4 5" id="KW-0949">S-adenosyl-L-methionine</keyword>
<dbReference type="GO" id="GO:0032259">
    <property type="term" value="P:methylation"/>
    <property type="evidence" value="ECO:0007669"/>
    <property type="project" value="UniProtKB-KW"/>
</dbReference>
<dbReference type="GO" id="GO:0008171">
    <property type="term" value="F:O-methyltransferase activity"/>
    <property type="evidence" value="ECO:0007669"/>
    <property type="project" value="UniProtKB-UniRule"/>
</dbReference>
<organism evidence="9 10">
    <name type="scientific">Sanghuangporus baumii</name>
    <name type="common">Phellinus baumii</name>
    <dbReference type="NCBI Taxonomy" id="108892"/>
    <lineage>
        <taxon>Eukaryota</taxon>
        <taxon>Fungi</taxon>
        <taxon>Dikarya</taxon>
        <taxon>Basidiomycota</taxon>
        <taxon>Agaricomycotina</taxon>
        <taxon>Agaricomycetes</taxon>
        <taxon>Hymenochaetales</taxon>
        <taxon>Hymenochaetaceae</taxon>
        <taxon>Sanghuangporus</taxon>
    </lineage>
</organism>
<evidence type="ECO:0000256" key="2">
    <source>
        <dbReference type="ARBA" id="ARBA00022603"/>
    </source>
</evidence>
<protein>
    <recommendedName>
        <fullName evidence="6">RNA methyltransferase</fullName>
        <ecNumber evidence="6">2.1.1.-</ecNumber>
    </recommendedName>
</protein>
<dbReference type="InterPro" id="IPR029063">
    <property type="entry name" value="SAM-dependent_MTases_sf"/>
</dbReference>
<dbReference type="CDD" id="cd02440">
    <property type="entry name" value="AdoMet_MTases"/>
    <property type="match status" value="1"/>
</dbReference>
<keyword evidence="10" id="KW-1185">Reference proteome</keyword>
<proteinExistence type="inferred from homology"/>
<dbReference type="GO" id="GO:0017069">
    <property type="term" value="F:snRNA binding"/>
    <property type="evidence" value="ECO:0007669"/>
    <property type="project" value="TreeGrafter"/>
</dbReference>
<dbReference type="Proteomes" id="UP000757232">
    <property type="component" value="Unassembled WGS sequence"/>
</dbReference>
<dbReference type="Pfam" id="PF06859">
    <property type="entry name" value="Bin3"/>
    <property type="match status" value="1"/>
</dbReference>
<dbReference type="InterPro" id="IPR039772">
    <property type="entry name" value="Bin3-like"/>
</dbReference>
<dbReference type="OrthoDB" id="540004at2759"/>
<evidence type="ECO:0000259" key="8">
    <source>
        <dbReference type="PROSITE" id="PS51515"/>
    </source>
</evidence>
<dbReference type="GO" id="GO:0040031">
    <property type="term" value="P:snRNA modification"/>
    <property type="evidence" value="ECO:0007669"/>
    <property type="project" value="TreeGrafter"/>
</dbReference>
<evidence type="ECO:0000256" key="4">
    <source>
        <dbReference type="ARBA" id="ARBA00022691"/>
    </source>
</evidence>
<reference evidence="9" key="1">
    <citation type="submission" date="2016-06" db="EMBL/GenBank/DDBJ databases">
        <title>Draft Genome sequence of the fungus Inonotus baumii.</title>
        <authorList>
            <person name="Zhu H."/>
            <person name="Lin W."/>
        </authorList>
    </citation>
    <scope>NUCLEOTIDE SEQUENCE</scope>
    <source>
        <strain evidence="9">821</strain>
    </source>
</reference>
<dbReference type="EMBL" id="LNZH02000201">
    <property type="protein sequence ID" value="OCB86544.1"/>
    <property type="molecule type" value="Genomic_DNA"/>
</dbReference>
<evidence type="ECO:0000256" key="3">
    <source>
        <dbReference type="ARBA" id="ARBA00022679"/>
    </source>
</evidence>
<dbReference type="Pfam" id="PF13649">
    <property type="entry name" value="Methyltransf_25"/>
    <property type="match status" value="1"/>
</dbReference>
<dbReference type="PROSITE" id="PS51515">
    <property type="entry name" value="BIN3_SAM"/>
    <property type="match status" value="1"/>
</dbReference>
<feature type="compositionally biased region" description="Low complexity" evidence="7">
    <location>
        <begin position="84"/>
        <end position="99"/>
    </location>
</feature>
<comment type="similarity">
    <text evidence="1 6">Belongs to the methyltransferase superfamily.</text>
</comment>
<dbReference type="InterPro" id="IPR024160">
    <property type="entry name" value="BIN3_SAM-bd_dom"/>
</dbReference>
<sequence>MTDSLPIHGNYRGYYTKRPSFHDPRLALIPSNIFKDARILDIGCNEGWVTCEIAQQLQAKEVIGVDIDDGLIRAAWKRRRTVWSQRPRISSPSQPSPSDSGDEQKPKRSKRPRSSQGEEKTKNRTERGEQLYSFPAAFEHMFGPLPIPPAELPGERSQFPHNVVFRATDWLKEGTIDDWEGYDVVLALSISKWIHLNNGDEGLLSFFQRIFSVLRSDGIFILEPQGWETYHKAKRMDPGLKKIGDSLRLRPADFERELLKVGFRSVEHLGQTGKGGLHAHLLKALVYELYSSNRLPACFGSLPEMIVPLMKLKAVGG</sequence>
<comment type="caution">
    <text evidence="9">The sequence shown here is derived from an EMBL/GenBank/DDBJ whole genome shotgun (WGS) entry which is preliminary data.</text>
</comment>
<evidence type="ECO:0000256" key="1">
    <source>
        <dbReference type="ARBA" id="ARBA00008361"/>
    </source>
</evidence>
<accession>A0A9Q5HV61</accession>
<dbReference type="PANTHER" id="PTHR12315">
    <property type="entry name" value="BICOID-INTERACTING PROTEIN RELATED"/>
    <property type="match status" value="1"/>
</dbReference>
<evidence type="ECO:0000256" key="5">
    <source>
        <dbReference type="PROSITE-ProRule" id="PRU00848"/>
    </source>
</evidence>
<gene>
    <name evidence="9" type="ORF">A7U60_g6440</name>
</gene>
<feature type="region of interest" description="Disordered" evidence="7">
    <location>
        <begin position="83"/>
        <end position="126"/>
    </location>
</feature>
<dbReference type="Gene3D" id="3.40.50.150">
    <property type="entry name" value="Vaccinia Virus protein VP39"/>
    <property type="match status" value="1"/>
</dbReference>
<keyword evidence="3 6" id="KW-0808">Transferase</keyword>
<name>A0A9Q5HV61_SANBA</name>
<evidence type="ECO:0000313" key="10">
    <source>
        <dbReference type="Proteomes" id="UP000757232"/>
    </source>
</evidence>
<dbReference type="EC" id="2.1.1.-" evidence="6"/>
<dbReference type="InterPro" id="IPR010675">
    <property type="entry name" value="Bin3_C"/>
</dbReference>
<evidence type="ECO:0000256" key="7">
    <source>
        <dbReference type="SAM" id="MobiDB-lite"/>
    </source>
</evidence>
<dbReference type="InterPro" id="IPR041698">
    <property type="entry name" value="Methyltransf_25"/>
</dbReference>
<feature type="compositionally biased region" description="Basic and acidic residues" evidence="7">
    <location>
        <begin position="116"/>
        <end position="126"/>
    </location>
</feature>
<feature type="domain" description="Bin3-type SAM" evidence="8">
    <location>
        <begin position="23"/>
        <end position="292"/>
    </location>
</feature>
<keyword evidence="2 6" id="KW-0489">Methyltransferase</keyword>
<evidence type="ECO:0000256" key="6">
    <source>
        <dbReference type="RuleBase" id="RU367087"/>
    </source>
</evidence>
<dbReference type="GO" id="GO:0008173">
    <property type="term" value="F:RNA methyltransferase activity"/>
    <property type="evidence" value="ECO:0007669"/>
    <property type="project" value="UniProtKB-UniRule"/>
</dbReference>
<dbReference type="SUPFAM" id="SSF53335">
    <property type="entry name" value="S-adenosyl-L-methionine-dependent methyltransferases"/>
    <property type="match status" value="1"/>
</dbReference>
<dbReference type="PANTHER" id="PTHR12315:SF0">
    <property type="entry name" value="7SK SNRNA METHYLPHOSPHATE CAPPING ENZYME"/>
    <property type="match status" value="1"/>
</dbReference>
<dbReference type="AlphaFoldDB" id="A0A9Q5HV61"/>